<dbReference type="EMBL" id="JARKIE010000140">
    <property type="protein sequence ID" value="KAJ7677238.1"/>
    <property type="molecule type" value="Genomic_DNA"/>
</dbReference>
<dbReference type="PANTHER" id="PTHR14689:SF0">
    <property type="entry name" value="COILED-COIL DOMAIN-CONTAINING PROTEIN 82"/>
    <property type="match status" value="1"/>
</dbReference>
<dbReference type="GO" id="GO:0005634">
    <property type="term" value="C:nucleus"/>
    <property type="evidence" value="ECO:0007669"/>
    <property type="project" value="TreeGrafter"/>
</dbReference>
<gene>
    <name evidence="3" type="ORF">B0H17DRAFT_1079621</name>
</gene>
<evidence type="ECO:0000313" key="3">
    <source>
        <dbReference type="EMBL" id="KAJ7677238.1"/>
    </source>
</evidence>
<name>A0AAD7GAU1_MYCRO</name>
<feature type="compositionally biased region" description="Polar residues" evidence="1">
    <location>
        <begin position="62"/>
        <end position="71"/>
    </location>
</feature>
<dbReference type="Pfam" id="PF13926">
    <property type="entry name" value="DUF4211"/>
    <property type="match status" value="1"/>
</dbReference>
<protein>
    <recommendedName>
        <fullName evidence="2">DUF4211 domain-containing protein</fullName>
    </recommendedName>
</protein>
<evidence type="ECO:0000256" key="1">
    <source>
        <dbReference type="SAM" id="MobiDB-lite"/>
    </source>
</evidence>
<proteinExistence type="predicted"/>
<dbReference type="PANTHER" id="PTHR14689">
    <property type="entry name" value="PHORBOL-ESTER_DAG-TYPE DOMAIN-CONTAINING PROTEIN"/>
    <property type="match status" value="1"/>
</dbReference>
<accession>A0AAD7GAU1</accession>
<feature type="compositionally biased region" description="Polar residues" evidence="1">
    <location>
        <begin position="181"/>
        <end position="193"/>
    </location>
</feature>
<evidence type="ECO:0000313" key="4">
    <source>
        <dbReference type="Proteomes" id="UP001221757"/>
    </source>
</evidence>
<sequence length="511" mass="57316">MTRPKRKRTGADAAVDVEPASLESSPPKKRARRLAKSIVQALDLSDTEVQAVSRKSRRPTEPLSNSESSSLKKARRVKPPPPVIIEDSDSQAEGPSDSAASPRKRRVRPTVIVPSDSEEDGGNVPPKRLRRVKSPPLESENDSPTESPRKGRLHRKREDSAAEHILDSDDDPEDLALPVQPTFSRPTKKQINSAALERYAKARKNKSSPAPVPADAVDDDEDGLFREFTPIPEIEDEDEDEDVEEGVDNEEESFIVEEDEGDADADANAALDRMRYSHRELDEHFAVFVEYIVALDSDPEYMSTATEDEKEYFTTAVTALRRHIDSLADSMTLSTWKAPFIATLNLRPVLADGVSCEGNDNCHACWTRGMYSCDVRGSYTLSTKKGIYDPNTFQDLPEKKMKYGKATSFENNAEARNLPYPPRFELIVGARCFNRALAYHEARHSLYSASVRVKEKIQSLSEENAELANDPNALLEVMKEEDFINSLWGRFKADKKQWAHFGNRKDHDSLV</sequence>
<evidence type="ECO:0000259" key="2">
    <source>
        <dbReference type="Pfam" id="PF13926"/>
    </source>
</evidence>
<feature type="compositionally biased region" description="Basic and acidic residues" evidence="1">
    <location>
        <begin position="156"/>
        <end position="167"/>
    </location>
</feature>
<reference evidence="3" key="1">
    <citation type="submission" date="2023-03" db="EMBL/GenBank/DDBJ databases">
        <title>Massive genome expansion in bonnet fungi (Mycena s.s.) driven by repeated elements and novel gene families across ecological guilds.</title>
        <authorList>
            <consortium name="Lawrence Berkeley National Laboratory"/>
            <person name="Harder C.B."/>
            <person name="Miyauchi S."/>
            <person name="Viragh M."/>
            <person name="Kuo A."/>
            <person name="Thoen E."/>
            <person name="Andreopoulos B."/>
            <person name="Lu D."/>
            <person name="Skrede I."/>
            <person name="Drula E."/>
            <person name="Henrissat B."/>
            <person name="Morin E."/>
            <person name="Kohler A."/>
            <person name="Barry K."/>
            <person name="LaButti K."/>
            <person name="Morin E."/>
            <person name="Salamov A."/>
            <person name="Lipzen A."/>
            <person name="Mereny Z."/>
            <person name="Hegedus B."/>
            <person name="Baldrian P."/>
            <person name="Stursova M."/>
            <person name="Weitz H."/>
            <person name="Taylor A."/>
            <person name="Grigoriev I.V."/>
            <person name="Nagy L.G."/>
            <person name="Martin F."/>
            <person name="Kauserud H."/>
        </authorList>
    </citation>
    <scope>NUCLEOTIDE SEQUENCE</scope>
    <source>
        <strain evidence="3">CBHHK067</strain>
    </source>
</reference>
<dbReference type="InterPro" id="IPR025451">
    <property type="entry name" value="DUF4211"/>
</dbReference>
<dbReference type="Proteomes" id="UP001221757">
    <property type="component" value="Unassembled WGS sequence"/>
</dbReference>
<organism evidence="3 4">
    <name type="scientific">Mycena rosella</name>
    <name type="common">Pink bonnet</name>
    <name type="synonym">Agaricus rosellus</name>
    <dbReference type="NCBI Taxonomy" id="1033263"/>
    <lineage>
        <taxon>Eukaryota</taxon>
        <taxon>Fungi</taxon>
        <taxon>Dikarya</taxon>
        <taxon>Basidiomycota</taxon>
        <taxon>Agaricomycotina</taxon>
        <taxon>Agaricomycetes</taxon>
        <taxon>Agaricomycetidae</taxon>
        <taxon>Agaricales</taxon>
        <taxon>Marasmiineae</taxon>
        <taxon>Mycenaceae</taxon>
        <taxon>Mycena</taxon>
    </lineage>
</organism>
<comment type="caution">
    <text evidence="3">The sequence shown here is derived from an EMBL/GenBank/DDBJ whole genome shotgun (WGS) entry which is preliminary data.</text>
</comment>
<feature type="domain" description="DUF4211" evidence="2">
    <location>
        <begin position="253"/>
        <end position="369"/>
    </location>
</feature>
<dbReference type="AlphaFoldDB" id="A0AAD7GAU1"/>
<keyword evidence="4" id="KW-1185">Reference proteome</keyword>
<feature type="region of interest" description="Disordered" evidence="1">
    <location>
        <begin position="1"/>
        <end position="220"/>
    </location>
</feature>